<reference evidence="2" key="2">
    <citation type="submission" date="2020-12" db="EMBL/GenBank/DDBJ databases">
        <title>New Spironucleus salmonicida genome in near-complete chromosomes.</title>
        <authorList>
            <person name="Xu F."/>
            <person name="Kurt Z."/>
            <person name="Jimenez-Gonzalez A."/>
            <person name="Astvaldsson A."/>
            <person name="Andersson J.O."/>
            <person name="Svard S.G."/>
        </authorList>
    </citation>
    <scope>NUCLEOTIDE SEQUENCE</scope>
    <source>
        <strain evidence="2">ATCC 50377</strain>
    </source>
</reference>
<dbReference type="EMBL" id="KI546061">
    <property type="protein sequence ID" value="EST46825.1"/>
    <property type="molecule type" value="Genomic_DNA"/>
</dbReference>
<keyword evidence="3" id="KW-1185">Reference proteome</keyword>
<accession>V6LQG6</accession>
<evidence type="ECO:0000313" key="1">
    <source>
        <dbReference type="EMBL" id="EST46825.1"/>
    </source>
</evidence>
<evidence type="ECO:0000313" key="3">
    <source>
        <dbReference type="Proteomes" id="UP000018208"/>
    </source>
</evidence>
<organism evidence="1">
    <name type="scientific">Spironucleus salmonicida</name>
    <dbReference type="NCBI Taxonomy" id="348837"/>
    <lineage>
        <taxon>Eukaryota</taxon>
        <taxon>Metamonada</taxon>
        <taxon>Diplomonadida</taxon>
        <taxon>Hexamitidae</taxon>
        <taxon>Hexamitinae</taxon>
        <taxon>Spironucleus</taxon>
    </lineage>
</organism>
<reference evidence="1 2" key="1">
    <citation type="journal article" date="2014" name="PLoS Genet.">
        <title>The Genome of Spironucleus salmonicida Highlights a Fish Pathogen Adapted to Fluctuating Environments.</title>
        <authorList>
            <person name="Xu F."/>
            <person name="Jerlstrom-Hultqvist J."/>
            <person name="Einarsson E."/>
            <person name="Astvaldsson A."/>
            <person name="Svard S.G."/>
            <person name="Andersson J.O."/>
        </authorList>
    </citation>
    <scope>NUCLEOTIDE SEQUENCE</scope>
    <source>
        <strain evidence="2">ATCC 50377</strain>
    </source>
</reference>
<proteinExistence type="predicted"/>
<dbReference type="EMBL" id="AUWU02000005">
    <property type="protein sequence ID" value="KAH0572721.1"/>
    <property type="molecule type" value="Genomic_DNA"/>
</dbReference>
<dbReference type="AlphaFoldDB" id="V6LQG6"/>
<dbReference type="Proteomes" id="UP000018208">
    <property type="component" value="Unassembled WGS sequence"/>
</dbReference>
<evidence type="ECO:0000313" key="2">
    <source>
        <dbReference type="EMBL" id="KAH0572721.1"/>
    </source>
</evidence>
<protein>
    <submittedName>
        <fullName evidence="1">Uncharacterized protein</fullName>
    </submittedName>
</protein>
<dbReference type="VEuPathDB" id="GiardiaDB:SS50377_24834"/>
<name>V6LQG6_9EUKA</name>
<sequence>MQKCPTSPLQNNKFFLIIQQRKSPDYVPQKRILTLPPIQIVAPPKIYKLPIVLTSRNTESAALKPILSKMYQSVAAAKKQKPFPDLLKSVTEFFERLKANQFDFNLEVFNTISFQEERTAGSNILKDKKSYNELHAQKRLLIVILGEYAEDFFQYIQKMKWQHGAEDIQVIKVNEVNYISSVLDVINIIISKAKTRVFKKVRQK</sequence>
<gene>
    <name evidence="1" type="ORF">SS50377_13155</name>
    <name evidence="2" type="ORF">SS50377_24834</name>
</gene>